<reference evidence="1 2" key="1">
    <citation type="journal article" date="2016" name="Sci. Rep.">
        <title>The Dendrobium catenatum Lindl. genome sequence provides insights into polysaccharide synthase, floral development and adaptive evolution.</title>
        <authorList>
            <person name="Zhang G.Q."/>
            <person name="Xu Q."/>
            <person name="Bian C."/>
            <person name="Tsai W.C."/>
            <person name="Yeh C.M."/>
            <person name="Liu K.W."/>
            <person name="Yoshida K."/>
            <person name="Zhang L.S."/>
            <person name="Chang S.B."/>
            <person name="Chen F."/>
            <person name="Shi Y."/>
            <person name="Su Y.Y."/>
            <person name="Zhang Y.Q."/>
            <person name="Chen L.J."/>
            <person name="Yin Y."/>
            <person name="Lin M."/>
            <person name="Huang H."/>
            <person name="Deng H."/>
            <person name="Wang Z.W."/>
            <person name="Zhu S.L."/>
            <person name="Zhao X."/>
            <person name="Deng C."/>
            <person name="Niu S.C."/>
            <person name="Huang J."/>
            <person name="Wang M."/>
            <person name="Liu G.H."/>
            <person name="Yang H.J."/>
            <person name="Xiao X.J."/>
            <person name="Hsiao Y.Y."/>
            <person name="Wu W.L."/>
            <person name="Chen Y.Y."/>
            <person name="Mitsuda N."/>
            <person name="Ohme-Takagi M."/>
            <person name="Luo Y.B."/>
            <person name="Van de Peer Y."/>
            <person name="Liu Z.J."/>
        </authorList>
    </citation>
    <scope>NUCLEOTIDE SEQUENCE [LARGE SCALE GENOMIC DNA]</scope>
    <source>
        <tissue evidence="1">The whole plant</tissue>
    </source>
</reference>
<evidence type="ECO:0000313" key="1">
    <source>
        <dbReference type="EMBL" id="PKU85613.1"/>
    </source>
</evidence>
<accession>A0A2I0XCI8</accession>
<organism evidence="1 2">
    <name type="scientific">Dendrobium catenatum</name>
    <dbReference type="NCBI Taxonomy" id="906689"/>
    <lineage>
        <taxon>Eukaryota</taxon>
        <taxon>Viridiplantae</taxon>
        <taxon>Streptophyta</taxon>
        <taxon>Embryophyta</taxon>
        <taxon>Tracheophyta</taxon>
        <taxon>Spermatophyta</taxon>
        <taxon>Magnoliopsida</taxon>
        <taxon>Liliopsida</taxon>
        <taxon>Asparagales</taxon>
        <taxon>Orchidaceae</taxon>
        <taxon>Epidendroideae</taxon>
        <taxon>Malaxideae</taxon>
        <taxon>Dendrobiinae</taxon>
        <taxon>Dendrobium</taxon>
    </lineage>
</organism>
<dbReference type="AlphaFoldDB" id="A0A2I0XCI8"/>
<sequence>MENLRPVNSDAHPRRLLLLPADLNCYFAFPSRNPSCRAVRSPTAGTCIQLQQHVLPPRDWHRRLSPPGLHLPVSLLVHVAGDEEHLPIDSNCDVEIGGGFGAAGRLESGAGEVPGDVDGTVAEAVLDVKAASALPLPKKPRADPEEEVLIVIIVIIVAGRGRGKAEVCAKRETEDCPGPAERR</sequence>
<protein>
    <submittedName>
        <fullName evidence="1">Uncharacterized protein</fullName>
    </submittedName>
</protein>
<keyword evidence="2" id="KW-1185">Reference proteome</keyword>
<proteinExistence type="predicted"/>
<dbReference type="EMBL" id="KZ501977">
    <property type="protein sequence ID" value="PKU85613.1"/>
    <property type="molecule type" value="Genomic_DNA"/>
</dbReference>
<dbReference type="Proteomes" id="UP000233837">
    <property type="component" value="Unassembled WGS sequence"/>
</dbReference>
<reference evidence="1 2" key="2">
    <citation type="journal article" date="2017" name="Nature">
        <title>The Apostasia genome and the evolution of orchids.</title>
        <authorList>
            <person name="Zhang G.Q."/>
            <person name="Liu K.W."/>
            <person name="Li Z."/>
            <person name="Lohaus R."/>
            <person name="Hsiao Y.Y."/>
            <person name="Niu S.C."/>
            <person name="Wang J.Y."/>
            <person name="Lin Y.C."/>
            <person name="Xu Q."/>
            <person name="Chen L.J."/>
            <person name="Yoshida K."/>
            <person name="Fujiwara S."/>
            <person name="Wang Z.W."/>
            <person name="Zhang Y.Q."/>
            <person name="Mitsuda N."/>
            <person name="Wang M."/>
            <person name="Liu G.H."/>
            <person name="Pecoraro L."/>
            <person name="Huang H.X."/>
            <person name="Xiao X.J."/>
            <person name="Lin M."/>
            <person name="Wu X.Y."/>
            <person name="Wu W.L."/>
            <person name="Chen Y.Y."/>
            <person name="Chang S.B."/>
            <person name="Sakamoto S."/>
            <person name="Ohme-Takagi M."/>
            <person name="Yagi M."/>
            <person name="Zeng S.J."/>
            <person name="Shen C.Y."/>
            <person name="Yeh C.M."/>
            <person name="Luo Y.B."/>
            <person name="Tsai W.C."/>
            <person name="Van de Peer Y."/>
            <person name="Liu Z.J."/>
        </authorList>
    </citation>
    <scope>NUCLEOTIDE SEQUENCE [LARGE SCALE GENOMIC DNA]</scope>
    <source>
        <tissue evidence="1">The whole plant</tissue>
    </source>
</reference>
<evidence type="ECO:0000313" key="2">
    <source>
        <dbReference type="Proteomes" id="UP000233837"/>
    </source>
</evidence>
<name>A0A2I0XCI8_9ASPA</name>
<gene>
    <name evidence="1" type="ORF">MA16_Dca003354</name>
</gene>